<organism evidence="1 2">
    <name type="scientific">Anoxybacter fermentans</name>
    <dbReference type="NCBI Taxonomy" id="1323375"/>
    <lineage>
        <taxon>Bacteria</taxon>
        <taxon>Bacillati</taxon>
        <taxon>Bacillota</taxon>
        <taxon>Clostridia</taxon>
        <taxon>Halanaerobiales</taxon>
        <taxon>Anoxybacter</taxon>
    </lineage>
</organism>
<evidence type="ECO:0000313" key="2">
    <source>
        <dbReference type="Proteomes" id="UP000267250"/>
    </source>
</evidence>
<dbReference type="AlphaFoldDB" id="A0A3Q9HSR8"/>
<dbReference type="Proteomes" id="UP000267250">
    <property type="component" value="Chromosome"/>
</dbReference>
<sequence length="80" mass="9589">MEERIRPHVILSWLALLLIRIAKNVTKMTWRNLHHELDKIKTRNSGDVYQCMELNNEQFNIFEMMGIKKPPRDLKTEPKS</sequence>
<dbReference type="OrthoDB" id="9767746at2"/>
<dbReference type="KEGG" id="aft:BBF96_09720"/>
<dbReference type="EMBL" id="CP016379">
    <property type="protein sequence ID" value="AZR73640.1"/>
    <property type="molecule type" value="Genomic_DNA"/>
</dbReference>
<keyword evidence="2" id="KW-1185">Reference proteome</keyword>
<protein>
    <submittedName>
        <fullName evidence="1">Uncharacterized protein</fullName>
    </submittedName>
</protein>
<name>A0A3Q9HSR8_9FIRM</name>
<reference evidence="1 2" key="1">
    <citation type="submission" date="2016-07" db="EMBL/GenBank/DDBJ databases">
        <title>Genome and transcriptome analysis of iron-reducing fermentative bacteria Anoxybacter fermentans.</title>
        <authorList>
            <person name="Zeng X."/>
            <person name="Shao Z."/>
        </authorList>
    </citation>
    <scope>NUCLEOTIDE SEQUENCE [LARGE SCALE GENOMIC DNA]</scope>
    <source>
        <strain evidence="1 2">DY22613</strain>
    </source>
</reference>
<accession>A0A3Q9HSR8</accession>
<evidence type="ECO:0000313" key="1">
    <source>
        <dbReference type="EMBL" id="AZR73640.1"/>
    </source>
</evidence>
<proteinExistence type="predicted"/>
<gene>
    <name evidence="1" type="ORF">BBF96_09720</name>
</gene>